<dbReference type="PANTHER" id="PTHR10091">
    <property type="entry name" value="ALDOSE-1-EPIMERASE"/>
    <property type="match status" value="1"/>
</dbReference>
<comment type="similarity">
    <text evidence="2 5">Belongs to the aldose epimerase family.</text>
</comment>
<dbReference type="CDD" id="cd09019">
    <property type="entry name" value="galactose_mutarotase_like"/>
    <property type="match status" value="1"/>
</dbReference>
<evidence type="ECO:0000313" key="7">
    <source>
        <dbReference type="Proteomes" id="UP001168380"/>
    </source>
</evidence>
<proteinExistence type="inferred from homology"/>
<comment type="pathway">
    <text evidence="1 5">Carbohydrate metabolism; hexose metabolism.</text>
</comment>
<evidence type="ECO:0000256" key="1">
    <source>
        <dbReference type="ARBA" id="ARBA00005028"/>
    </source>
</evidence>
<dbReference type="Proteomes" id="UP001168380">
    <property type="component" value="Unassembled WGS sequence"/>
</dbReference>
<dbReference type="NCBIfam" id="NF008277">
    <property type="entry name" value="PRK11055.1"/>
    <property type="match status" value="1"/>
</dbReference>
<evidence type="ECO:0000256" key="4">
    <source>
        <dbReference type="ARBA" id="ARBA00023277"/>
    </source>
</evidence>
<dbReference type="PANTHER" id="PTHR10091:SF0">
    <property type="entry name" value="GALACTOSE MUTAROTASE"/>
    <property type="match status" value="1"/>
</dbReference>
<dbReference type="SUPFAM" id="SSF74650">
    <property type="entry name" value="Galactose mutarotase-like"/>
    <property type="match status" value="1"/>
</dbReference>
<evidence type="ECO:0000256" key="3">
    <source>
        <dbReference type="ARBA" id="ARBA00023235"/>
    </source>
</evidence>
<reference evidence="6" key="1">
    <citation type="submission" date="2023-07" db="EMBL/GenBank/DDBJ databases">
        <title>Gilvimarinus algae sp. nov., isolated from the surface of Kelp.</title>
        <authorList>
            <person name="Sun Y.Y."/>
            <person name="Gong Y."/>
            <person name="Du Z.J."/>
        </authorList>
    </citation>
    <scope>NUCLEOTIDE SEQUENCE</scope>
    <source>
        <strain evidence="6">SDUM040014</strain>
    </source>
</reference>
<keyword evidence="7" id="KW-1185">Reference proteome</keyword>
<dbReference type="PIRSF" id="PIRSF005096">
    <property type="entry name" value="GALM"/>
    <property type="match status" value="1"/>
</dbReference>
<keyword evidence="4 5" id="KW-0119">Carbohydrate metabolism</keyword>
<organism evidence="6 7">
    <name type="scientific">Gilvimarinus algae</name>
    <dbReference type="NCBI Taxonomy" id="3058037"/>
    <lineage>
        <taxon>Bacteria</taxon>
        <taxon>Pseudomonadati</taxon>
        <taxon>Pseudomonadota</taxon>
        <taxon>Gammaproteobacteria</taxon>
        <taxon>Cellvibrionales</taxon>
        <taxon>Cellvibrionaceae</taxon>
        <taxon>Gilvimarinus</taxon>
    </lineage>
</organism>
<gene>
    <name evidence="6" type="ORF">QWI16_03160</name>
</gene>
<dbReference type="InterPro" id="IPR011013">
    <property type="entry name" value="Gal_mutarotase_sf_dom"/>
</dbReference>
<dbReference type="InterPro" id="IPR008183">
    <property type="entry name" value="Aldose_1/G6P_1-epimerase"/>
</dbReference>
<dbReference type="InterPro" id="IPR047215">
    <property type="entry name" value="Galactose_mutarotase-like"/>
</dbReference>
<name>A0ABT8TAK8_9GAMM</name>
<dbReference type="InterPro" id="IPR015443">
    <property type="entry name" value="Aldose_1-epimerase"/>
</dbReference>
<dbReference type="EMBL" id="JAULRT010000032">
    <property type="protein sequence ID" value="MDO3381155.1"/>
    <property type="molecule type" value="Genomic_DNA"/>
</dbReference>
<comment type="caution">
    <text evidence="6">The sequence shown here is derived from an EMBL/GenBank/DDBJ whole genome shotgun (WGS) entry which is preliminary data.</text>
</comment>
<comment type="catalytic activity">
    <reaction evidence="5">
        <text>alpha-D-glucose = beta-D-glucose</text>
        <dbReference type="Rhea" id="RHEA:10264"/>
        <dbReference type="ChEBI" id="CHEBI:15903"/>
        <dbReference type="ChEBI" id="CHEBI:17925"/>
        <dbReference type="EC" id="5.1.3.3"/>
    </reaction>
</comment>
<dbReference type="EC" id="5.1.3.3" evidence="5"/>
<dbReference type="Pfam" id="PF01263">
    <property type="entry name" value="Aldose_epim"/>
    <property type="match status" value="1"/>
</dbReference>
<evidence type="ECO:0000256" key="2">
    <source>
        <dbReference type="ARBA" id="ARBA00006206"/>
    </source>
</evidence>
<evidence type="ECO:0000256" key="5">
    <source>
        <dbReference type="PIRNR" id="PIRNR005096"/>
    </source>
</evidence>
<keyword evidence="3 5" id="KW-0413">Isomerase</keyword>
<sequence>MFTVEETEFGTLADGRKARLFTLQNPSGMRACITNYGGIITQLWVPDRNGELADVVLGFDQLSDYVEHSPYFGALIGRVGNRLQKGQFTLDGHTYQLAKNENDTSHLHGGLKGFDKVLWEASARTTAETAELHLRYISADGEEGYPGELTVDVIYTLTLDNQLSTRYRATTTRATPVNLTQHSYFNLAGSGDVDAHIVQIHAEHFTPVDQALIPTGELAPVSGTAFDFTQAKTIGRDVNAADPQLSLAGGYDHNYVLHKNAGGDYALAAEVSEPVSGRCLKVYTTEPGVQFYSGNFLDGSLAGKGRVYGKRAGFCLEPQHFPDAPNQPNFGGITLQPGQTYTSQMSYAFS</sequence>
<dbReference type="InterPro" id="IPR014718">
    <property type="entry name" value="GH-type_carb-bd"/>
</dbReference>
<dbReference type="GO" id="GO:0016853">
    <property type="term" value="F:isomerase activity"/>
    <property type="evidence" value="ECO:0007669"/>
    <property type="project" value="UniProtKB-KW"/>
</dbReference>
<evidence type="ECO:0000313" key="6">
    <source>
        <dbReference type="EMBL" id="MDO3381155.1"/>
    </source>
</evidence>
<dbReference type="Gene3D" id="2.70.98.10">
    <property type="match status" value="1"/>
</dbReference>
<protein>
    <recommendedName>
        <fullName evidence="5">Aldose 1-epimerase</fullName>
        <ecNumber evidence="5">5.1.3.3</ecNumber>
    </recommendedName>
</protein>
<dbReference type="RefSeq" id="WP_302711280.1">
    <property type="nucleotide sequence ID" value="NZ_JAULRT010000032.1"/>
</dbReference>
<accession>A0ABT8TAK8</accession>